<gene>
    <name evidence="1" type="ORF">BHU62_21200</name>
</gene>
<dbReference type="SUPFAM" id="SSF54001">
    <property type="entry name" value="Cysteine proteinases"/>
    <property type="match status" value="1"/>
</dbReference>
<protein>
    <recommendedName>
        <fullName evidence="3">Peptidase C39-like domain-containing protein</fullName>
    </recommendedName>
</protein>
<name>A0A1Q4NV52_SERMA</name>
<reference evidence="1 2" key="1">
    <citation type="submission" date="2016-09" db="EMBL/GenBank/DDBJ databases">
        <title>Serratia marcescens MSU-97 and epiphytic antimycotic-producing bacteria.</title>
        <authorList>
            <person name="Matilla M.A."/>
        </authorList>
    </citation>
    <scope>NUCLEOTIDE SEQUENCE [LARGE SCALE GENOMIC DNA]</scope>
    <source>
        <strain evidence="1 2">MSU-97</strain>
    </source>
</reference>
<dbReference type="Gene3D" id="3.90.70.10">
    <property type="entry name" value="Cysteine proteinases"/>
    <property type="match status" value="1"/>
</dbReference>
<dbReference type="OrthoDB" id="6637691at2"/>
<organism evidence="1 2">
    <name type="scientific">Serratia marcescens</name>
    <dbReference type="NCBI Taxonomy" id="615"/>
    <lineage>
        <taxon>Bacteria</taxon>
        <taxon>Pseudomonadati</taxon>
        <taxon>Pseudomonadota</taxon>
        <taxon>Gammaproteobacteria</taxon>
        <taxon>Enterobacterales</taxon>
        <taxon>Yersiniaceae</taxon>
        <taxon>Serratia</taxon>
    </lineage>
</organism>
<dbReference type="EMBL" id="MJAO01000029">
    <property type="protein sequence ID" value="OKB64734.1"/>
    <property type="molecule type" value="Genomic_DNA"/>
</dbReference>
<evidence type="ECO:0000313" key="2">
    <source>
        <dbReference type="Proteomes" id="UP000185770"/>
    </source>
</evidence>
<sequence length="188" mass="21509">MADNLFYIPESSPSKYEIRNFSKYFQPQQQSNWCWIATSVAVANYYAAEKSVFPVEQSRQCQVYADVVTTGRNACVENQQFPNKLPGTHPCNQTGYPDVPMRHLQIFSHQTLFSTLDPSVTPLILQALEADEPIVIGYNTGHAATLYGYDNGQYLIADPWYGKKKYSFAQLQDFRIDSSWLFFSKSPY</sequence>
<accession>A0A1Q4NV52</accession>
<evidence type="ECO:0000313" key="1">
    <source>
        <dbReference type="EMBL" id="OKB64734.1"/>
    </source>
</evidence>
<comment type="caution">
    <text evidence="1">The sequence shown here is derived from an EMBL/GenBank/DDBJ whole genome shotgun (WGS) entry which is preliminary data.</text>
</comment>
<proteinExistence type="predicted"/>
<dbReference type="Proteomes" id="UP000185770">
    <property type="component" value="Unassembled WGS sequence"/>
</dbReference>
<dbReference type="AlphaFoldDB" id="A0A1Q4NV52"/>
<evidence type="ECO:0008006" key="3">
    <source>
        <dbReference type="Google" id="ProtNLM"/>
    </source>
</evidence>
<dbReference type="InterPro" id="IPR038765">
    <property type="entry name" value="Papain-like_cys_pep_sf"/>
</dbReference>
<dbReference type="RefSeq" id="WP_073534514.1">
    <property type="nucleotide sequence ID" value="NZ_MJAO01000029.1"/>
</dbReference>